<evidence type="ECO:0000313" key="3">
    <source>
        <dbReference type="Proteomes" id="UP000324800"/>
    </source>
</evidence>
<feature type="non-terminal residue" evidence="2">
    <location>
        <position position="1"/>
    </location>
</feature>
<protein>
    <submittedName>
        <fullName evidence="2">Uncharacterized protein</fullName>
    </submittedName>
</protein>
<evidence type="ECO:0000256" key="1">
    <source>
        <dbReference type="SAM" id="MobiDB-lite"/>
    </source>
</evidence>
<comment type="caution">
    <text evidence="2">The sequence shown here is derived from an EMBL/GenBank/DDBJ whole genome shotgun (WGS) entry which is preliminary data.</text>
</comment>
<dbReference type="Proteomes" id="UP000324800">
    <property type="component" value="Unassembled WGS sequence"/>
</dbReference>
<feature type="compositionally biased region" description="Acidic residues" evidence="1">
    <location>
        <begin position="1"/>
        <end position="15"/>
    </location>
</feature>
<sequence length="294" mass="33086">QVIDLEQGDGDEGWDEPFQGYPEKLNKPRRQQGGRSGRLNFNKQGQKLRDRTRQSQGKQMAEILSKKMTVQASTFKPLGYSDRSFVFRDLGKFRYVGSDWKVVTPKGRTKLEQGYQYADPMTALIDAQRAQLVAMQDGLGGHNNIQWIAHAYAMLCVGANAVAQLRELANAPRKLRGVVGSSILPADVFSDDSIESIKMNLDLRKVDQLHFPYQQELYAYPQSQIQYSQWQQHQYLLFQRFKLSQPFEILQTPYAASKFNYGRGAATGRGFKSRGCGRTGGGAFGSNFIPLGGQ</sequence>
<reference evidence="2 3" key="1">
    <citation type="submission" date="2019-03" db="EMBL/GenBank/DDBJ databases">
        <title>Single cell metagenomics reveals metabolic interactions within the superorganism composed of flagellate Streblomastix strix and complex community of Bacteroidetes bacteria on its surface.</title>
        <authorList>
            <person name="Treitli S.C."/>
            <person name="Kolisko M."/>
            <person name="Husnik F."/>
            <person name="Keeling P."/>
            <person name="Hampl V."/>
        </authorList>
    </citation>
    <scope>NUCLEOTIDE SEQUENCE [LARGE SCALE GENOMIC DNA]</scope>
    <source>
        <strain evidence="2">ST1C</strain>
    </source>
</reference>
<proteinExistence type="predicted"/>
<dbReference type="AlphaFoldDB" id="A0A5J4U0E7"/>
<feature type="region of interest" description="Disordered" evidence="1">
    <location>
        <begin position="1"/>
        <end position="58"/>
    </location>
</feature>
<evidence type="ECO:0000313" key="2">
    <source>
        <dbReference type="EMBL" id="KAA6363914.1"/>
    </source>
</evidence>
<dbReference type="EMBL" id="SNRW01022316">
    <property type="protein sequence ID" value="KAA6363914.1"/>
    <property type="molecule type" value="Genomic_DNA"/>
</dbReference>
<name>A0A5J4U0E7_9EUKA</name>
<accession>A0A5J4U0E7</accession>
<organism evidence="2 3">
    <name type="scientific">Streblomastix strix</name>
    <dbReference type="NCBI Taxonomy" id="222440"/>
    <lineage>
        <taxon>Eukaryota</taxon>
        <taxon>Metamonada</taxon>
        <taxon>Preaxostyla</taxon>
        <taxon>Oxymonadida</taxon>
        <taxon>Streblomastigidae</taxon>
        <taxon>Streblomastix</taxon>
    </lineage>
</organism>
<gene>
    <name evidence="2" type="ORF">EZS28_040561</name>
</gene>